<keyword evidence="2" id="KW-1185">Reference proteome</keyword>
<organism evidence="1 2">
    <name type="scientific">Litomosoides sigmodontis</name>
    <name type="common">Filarial nematode worm</name>
    <dbReference type="NCBI Taxonomy" id="42156"/>
    <lineage>
        <taxon>Eukaryota</taxon>
        <taxon>Metazoa</taxon>
        <taxon>Ecdysozoa</taxon>
        <taxon>Nematoda</taxon>
        <taxon>Chromadorea</taxon>
        <taxon>Rhabditida</taxon>
        <taxon>Spirurina</taxon>
        <taxon>Spiruromorpha</taxon>
        <taxon>Filarioidea</taxon>
        <taxon>Onchocercidae</taxon>
        <taxon>Litomosoides</taxon>
    </lineage>
</organism>
<dbReference type="Proteomes" id="UP000277928">
    <property type="component" value="Unassembled WGS sequence"/>
</dbReference>
<dbReference type="AlphaFoldDB" id="A0A3P7M8N0"/>
<evidence type="ECO:0000313" key="2">
    <source>
        <dbReference type="Proteomes" id="UP000277928"/>
    </source>
</evidence>
<name>A0A3P7M8N0_LITSI</name>
<dbReference type="EMBL" id="UYRX01002128">
    <property type="protein sequence ID" value="VDM92781.1"/>
    <property type="molecule type" value="Genomic_DNA"/>
</dbReference>
<accession>A0A3P7M8N0</accession>
<gene>
    <name evidence="1" type="ORF">NLS_LOCUS9921</name>
</gene>
<sequence>RQLDKHLHYCPIIVIFTSIRTFNNCCARVLCLCGVCDVMLGWSPVWDSSLGLNLILFEDR</sequence>
<reference evidence="1 2" key="1">
    <citation type="submission" date="2018-08" db="EMBL/GenBank/DDBJ databases">
        <authorList>
            <person name="Laetsch R D."/>
            <person name="Stevens L."/>
            <person name="Kumar S."/>
            <person name="Blaxter L. M."/>
        </authorList>
    </citation>
    <scope>NUCLEOTIDE SEQUENCE [LARGE SCALE GENOMIC DNA]</scope>
</reference>
<protein>
    <submittedName>
        <fullName evidence="1">Uncharacterized protein</fullName>
    </submittedName>
</protein>
<feature type="non-terminal residue" evidence="1">
    <location>
        <position position="1"/>
    </location>
</feature>
<proteinExistence type="predicted"/>
<evidence type="ECO:0000313" key="1">
    <source>
        <dbReference type="EMBL" id="VDM92781.1"/>
    </source>
</evidence>